<organism evidence="1 2">
    <name type="scientific">Stegodyphus mimosarum</name>
    <name type="common">African social velvet spider</name>
    <dbReference type="NCBI Taxonomy" id="407821"/>
    <lineage>
        <taxon>Eukaryota</taxon>
        <taxon>Metazoa</taxon>
        <taxon>Ecdysozoa</taxon>
        <taxon>Arthropoda</taxon>
        <taxon>Chelicerata</taxon>
        <taxon>Arachnida</taxon>
        <taxon>Araneae</taxon>
        <taxon>Araneomorphae</taxon>
        <taxon>Entelegynae</taxon>
        <taxon>Eresoidea</taxon>
        <taxon>Eresidae</taxon>
        <taxon>Stegodyphus</taxon>
    </lineage>
</organism>
<evidence type="ECO:0000313" key="1">
    <source>
        <dbReference type="EMBL" id="KFM57897.1"/>
    </source>
</evidence>
<gene>
    <name evidence="1" type="ORF">X975_24913</name>
</gene>
<evidence type="ECO:0000313" key="2">
    <source>
        <dbReference type="Proteomes" id="UP000054359"/>
    </source>
</evidence>
<feature type="non-terminal residue" evidence="1">
    <location>
        <position position="79"/>
    </location>
</feature>
<sequence length="79" mass="8587">MSRKGLSVQEALAIFEDLPSDDGSAASNDSDTDEDYVANFAQEENIISSSDDEEIEELQLPSTSKPKVDFSYVPVKGLT</sequence>
<dbReference type="AlphaFoldDB" id="A0A087SYF8"/>
<proteinExistence type="predicted"/>
<dbReference type="EMBL" id="KK112536">
    <property type="protein sequence ID" value="KFM57897.1"/>
    <property type="molecule type" value="Genomic_DNA"/>
</dbReference>
<accession>A0A087SYF8</accession>
<reference evidence="1 2" key="1">
    <citation type="submission" date="2013-11" db="EMBL/GenBank/DDBJ databases">
        <title>Genome sequencing of Stegodyphus mimosarum.</title>
        <authorList>
            <person name="Bechsgaard J."/>
        </authorList>
    </citation>
    <scope>NUCLEOTIDE SEQUENCE [LARGE SCALE GENOMIC DNA]</scope>
</reference>
<keyword evidence="2" id="KW-1185">Reference proteome</keyword>
<protein>
    <submittedName>
        <fullName evidence="1">Uncharacterized protein</fullName>
    </submittedName>
</protein>
<dbReference type="Proteomes" id="UP000054359">
    <property type="component" value="Unassembled WGS sequence"/>
</dbReference>
<name>A0A087SYF8_STEMI</name>